<dbReference type="KEGG" id="mor:MOC_2029"/>
<organism evidence="3 4">
    <name type="scientific">Methylobacterium oryzae CBMB20</name>
    <dbReference type="NCBI Taxonomy" id="693986"/>
    <lineage>
        <taxon>Bacteria</taxon>
        <taxon>Pseudomonadati</taxon>
        <taxon>Pseudomonadota</taxon>
        <taxon>Alphaproteobacteria</taxon>
        <taxon>Hyphomicrobiales</taxon>
        <taxon>Methylobacteriaceae</taxon>
        <taxon>Methylobacterium</taxon>
    </lineage>
</organism>
<evidence type="ECO:0000313" key="3">
    <source>
        <dbReference type="EMBL" id="AIQ89784.1"/>
    </source>
</evidence>
<dbReference type="STRING" id="693986.MOC_2029"/>
<keyword evidence="4" id="KW-1185">Reference proteome</keyword>
<reference evidence="3 4" key="1">
    <citation type="journal article" date="2014" name="PLoS ONE">
        <title>Genome Information of Methylobacterium oryzae, a Plant-Probiotic Methylotroph in the Phyllosphere.</title>
        <authorList>
            <person name="Kwak M.J."/>
            <person name="Jeong H."/>
            <person name="Madhaiyan M."/>
            <person name="Lee Y."/>
            <person name="Sa T.M."/>
            <person name="Oh T.K."/>
            <person name="Kim J.F."/>
        </authorList>
    </citation>
    <scope>NUCLEOTIDE SEQUENCE [LARGE SCALE GENOMIC DNA]</scope>
    <source>
        <strain evidence="3 4">CBMB20</strain>
    </source>
</reference>
<evidence type="ECO:0000256" key="1">
    <source>
        <dbReference type="ARBA" id="ARBA00009320"/>
    </source>
</evidence>
<dbReference type="Gene3D" id="3.30.470.10">
    <property type="match status" value="1"/>
</dbReference>
<proteinExistence type="inferred from homology"/>
<dbReference type="Pfam" id="PF01063">
    <property type="entry name" value="Aminotran_4"/>
    <property type="match status" value="1"/>
</dbReference>
<dbReference type="Gene3D" id="3.20.10.10">
    <property type="entry name" value="D-amino Acid Aminotransferase, subunit A, domain 2"/>
    <property type="match status" value="1"/>
</dbReference>
<dbReference type="InterPro" id="IPR050571">
    <property type="entry name" value="Class-IV_PLP-Dep_Aminotrnsfr"/>
</dbReference>
<evidence type="ECO:0000313" key="4">
    <source>
        <dbReference type="Proteomes" id="UP000029492"/>
    </source>
</evidence>
<dbReference type="HOGENOM" id="CLU_020844_2_0_5"/>
<dbReference type="GO" id="GO:0008696">
    <property type="term" value="F:4-amino-4-deoxychorismate lyase activity"/>
    <property type="evidence" value="ECO:0007669"/>
    <property type="project" value="TreeGrafter"/>
</dbReference>
<dbReference type="PANTHER" id="PTHR42743:SF2">
    <property type="entry name" value="AMINODEOXYCHORISMATE LYASE"/>
    <property type="match status" value="1"/>
</dbReference>
<dbReference type="Proteomes" id="UP000029492">
    <property type="component" value="Chromosome"/>
</dbReference>
<dbReference type="eggNOG" id="COG0115">
    <property type="taxonomic scope" value="Bacteria"/>
</dbReference>
<comment type="similarity">
    <text evidence="1">Belongs to the class-IV pyridoxal-phosphate-dependent aminotransferase family.</text>
</comment>
<dbReference type="GO" id="GO:0008153">
    <property type="term" value="P:4-aminobenzoate biosynthetic process"/>
    <property type="evidence" value="ECO:0007669"/>
    <property type="project" value="TreeGrafter"/>
</dbReference>
<keyword evidence="3" id="KW-0032">Aminotransferase</keyword>
<dbReference type="SUPFAM" id="SSF56752">
    <property type="entry name" value="D-aminoacid aminotransferase-like PLP-dependent enzymes"/>
    <property type="match status" value="1"/>
</dbReference>
<dbReference type="InterPro" id="IPR043132">
    <property type="entry name" value="BCAT-like_C"/>
</dbReference>
<sequence>MLWRDGALVAGTTAPLDLTDRGLTLGDGLFDTALALGGRVAFAEAHIARLVTSADALGIPAAPDRIREAMRALAGAGGGTGERLAIRTTLTRGSGPRGLKPPEDPSPTLFATAAPSARSAAFAPLRLWPTSIARNDTSPAARLKTLGYGDAVLAARDAAAAGFDEALFCNTRGRVACAGTGNLFGLFGEILVTPPLTDGVLAGIVRAEILALAAGCGLRAEERSLSLPDLMGAEAVFLTNSLRLLAPVTAVGETAFASLGHTAVLRLRAALRESVARACGVTEESVA</sequence>
<accession>A0A089Q5D1</accession>
<dbReference type="InterPro" id="IPR043131">
    <property type="entry name" value="BCAT-like_N"/>
</dbReference>
<evidence type="ECO:0000256" key="2">
    <source>
        <dbReference type="ARBA" id="ARBA00014472"/>
    </source>
</evidence>
<dbReference type="InterPro" id="IPR036038">
    <property type="entry name" value="Aminotransferase-like"/>
</dbReference>
<gene>
    <name evidence="3" type="ORF">MOC_2029</name>
</gene>
<dbReference type="RefSeq" id="WP_043756793.1">
    <property type="nucleotide sequence ID" value="NZ_CP003811.1"/>
</dbReference>
<dbReference type="AlphaFoldDB" id="A0A089Q5D1"/>
<keyword evidence="3" id="KW-0808">Transferase</keyword>
<dbReference type="GO" id="GO:0005829">
    <property type="term" value="C:cytosol"/>
    <property type="evidence" value="ECO:0007669"/>
    <property type="project" value="TreeGrafter"/>
</dbReference>
<dbReference type="GO" id="GO:0008483">
    <property type="term" value="F:transaminase activity"/>
    <property type="evidence" value="ECO:0007669"/>
    <property type="project" value="UniProtKB-KW"/>
</dbReference>
<dbReference type="EMBL" id="CP003811">
    <property type="protein sequence ID" value="AIQ89784.1"/>
    <property type="molecule type" value="Genomic_DNA"/>
</dbReference>
<name>A0A089Q5D1_9HYPH</name>
<dbReference type="PANTHER" id="PTHR42743">
    <property type="entry name" value="AMINO-ACID AMINOTRANSFERASE"/>
    <property type="match status" value="1"/>
</dbReference>
<dbReference type="InterPro" id="IPR001544">
    <property type="entry name" value="Aminotrans_IV"/>
</dbReference>
<protein>
    <recommendedName>
        <fullName evidence="2">Probable branched-chain-amino-acid aminotransferase</fullName>
    </recommendedName>
</protein>